<evidence type="ECO:0000256" key="2">
    <source>
        <dbReference type="SAM" id="SignalP"/>
    </source>
</evidence>
<feature type="signal peptide" evidence="2">
    <location>
        <begin position="1"/>
        <end position="21"/>
    </location>
</feature>
<sequence length="159" mass="17901">MTTEWPLFLFVFLECATVVDSSSKTSAARKESVPVDNLISLAGPRFSNNNPDEAEIQSMVEKLQDHIHKLLATIGHLQVQLRWVRCENDNLRGHLKAAHKTIEELILESAFLREELELLRPDIDNAEDEEEDVPPDSDDEGVTLSEATFNMLCTREIGG</sequence>
<gene>
    <name evidence="3" type="ORF">VNI00_018858</name>
</gene>
<name>A0AAW0AU14_9AGAR</name>
<keyword evidence="4" id="KW-1185">Reference proteome</keyword>
<feature type="chain" id="PRO_5043508289" evidence="2">
    <location>
        <begin position="22"/>
        <end position="159"/>
    </location>
</feature>
<evidence type="ECO:0000313" key="3">
    <source>
        <dbReference type="EMBL" id="KAK7016724.1"/>
    </source>
</evidence>
<proteinExistence type="predicted"/>
<accession>A0AAW0AU14</accession>
<comment type="caution">
    <text evidence="3">The sequence shown here is derived from an EMBL/GenBank/DDBJ whole genome shotgun (WGS) entry which is preliminary data.</text>
</comment>
<feature type="region of interest" description="Disordered" evidence="1">
    <location>
        <begin position="122"/>
        <end position="142"/>
    </location>
</feature>
<evidence type="ECO:0000256" key="1">
    <source>
        <dbReference type="SAM" id="MobiDB-lite"/>
    </source>
</evidence>
<dbReference type="Proteomes" id="UP001383192">
    <property type="component" value="Unassembled WGS sequence"/>
</dbReference>
<keyword evidence="2" id="KW-0732">Signal</keyword>
<protein>
    <submittedName>
        <fullName evidence="3">Uncharacterized protein</fullName>
    </submittedName>
</protein>
<organism evidence="3 4">
    <name type="scientific">Paramarasmius palmivorus</name>
    <dbReference type="NCBI Taxonomy" id="297713"/>
    <lineage>
        <taxon>Eukaryota</taxon>
        <taxon>Fungi</taxon>
        <taxon>Dikarya</taxon>
        <taxon>Basidiomycota</taxon>
        <taxon>Agaricomycotina</taxon>
        <taxon>Agaricomycetes</taxon>
        <taxon>Agaricomycetidae</taxon>
        <taxon>Agaricales</taxon>
        <taxon>Marasmiineae</taxon>
        <taxon>Marasmiaceae</taxon>
        <taxon>Paramarasmius</taxon>
    </lineage>
</organism>
<dbReference type="EMBL" id="JAYKXP010000280">
    <property type="protein sequence ID" value="KAK7016724.1"/>
    <property type="molecule type" value="Genomic_DNA"/>
</dbReference>
<dbReference type="AlphaFoldDB" id="A0AAW0AU14"/>
<evidence type="ECO:0000313" key="4">
    <source>
        <dbReference type="Proteomes" id="UP001383192"/>
    </source>
</evidence>
<reference evidence="3 4" key="1">
    <citation type="submission" date="2024-01" db="EMBL/GenBank/DDBJ databases">
        <title>A draft genome for a cacao thread blight-causing isolate of Paramarasmius palmivorus.</title>
        <authorList>
            <person name="Baruah I.K."/>
            <person name="Bukari Y."/>
            <person name="Amoako-Attah I."/>
            <person name="Meinhardt L.W."/>
            <person name="Bailey B.A."/>
            <person name="Cohen S.P."/>
        </authorList>
    </citation>
    <scope>NUCLEOTIDE SEQUENCE [LARGE SCALE GENOMIC DNA]</scope>
    <source>
        <strain evidence="3 4">GH-12</strain>
    </source>
</reference>
<feature type="compositionally biased region" description="Acidic residues" evidence="1">
    <location>
        <begin position="124"/>
        <end position="141"/>
    </location>
</feature>